<feature type="repeat" description="ANK" evidence="3">
    <location>
        <begin position="170"/>
        <end position="207"/>
    </location>
</feature>
<dbReference type="Pfam" id="PF07525">
    <property type="entry name" value="SOCS_box"/>
    <property type="match status" value="1"/>
</dbReference>
<dbReference type="Proteomes" id="UP001347796">
    <property type="component" value="Unassembled WGS sequence"/>
</dbReference>
<dbReference type="Pfam" id="PF12796">
    <property type="entry name" value="Ank_2"/>
    <property type="match status" value="4"/>
</dbReference>
<keyword evidence="6" id="KW-1185">Reference proteome</keyword>
<proteinExistence type="predicted"/>
<dbReference type="SUPFAM" id="SSF48403">
    <property type="entry name" value="Ankyrin repeat"/>
    <property type="match status" value="2"/>
</dbReference>
<comment type="caution">
    <text evidence="5">The sequence shown here is derived from an EMBL/GenBank/DDBJ whole genome shotgun (WGS) entry which is preliminary data.</text>
</comment>
<dbReference type="PANTHER" id="PTHR24198">
    <property type="entry name" value="ANKYRIN REPEAT AND PROTEIN KINASE DOMAIN-CONTAINING PROTEIN"/>
    <property type="match status" value="1"/>
</dbReference>
<dbReference type="SMART" id="SM00969">
    <property type="entry name" value="SOCS_box"/>
    <property type="match status" value="1"/>
</dbReference>
<dbReference type="PANTHER" id="PTHR24198:SF165">
    <property type="entry name" value="ANKYRIN REPEAT-CONTAINING PROTEIN-RELATED"/>
    <property type="match status" value="1"/>
</dbReference>
<dbReference type="PROSITE" id="PS50225">
    <property type="entry name" value="SOCS"/>
    <property type="match status" value="1"/>
</dbReference>
<evidence type="ECO:0000256" key="2">
    <source>
        <dbReference type="ARBA" id="ARBA00023043"/>
    </source>
</evidence>
<dbReference type="AlphaFoldDB" id="A0AAN8JVY9"/>
<accession>A0AAN8JVY9</accession>
<feature type="repeat" description="ANK" evidence="3">
    <location>
        <begin position="283"/>
        <end position="315"/>
    </location>
</feature>
<dbReference type="InterPro" id="IPR036036">
    <property type="entry name" value="SOCS_box-like_dom_sf"/>
</dbReference>
<dbReference type="SUPFAM" id="SSF158235">
    <property type="entry name" value="SOCS box-like"/>
    <property type="match status" value="1"/>
</dbReference>
<name>A0AAN8JVY9_PATCE</name>
<dbReference type="Gene3D" id="1.25.40.20">
    <property type="entry name" value="Ankyrin repeat-containing domain"/>
    <property type="match status" value="2"/>
</dbReference>
<sequence>MAAVGNEDEKLTKDILKQSVNINSESDRKEILEIARKACVVALEKSNLSLTKIVFAKKLVFVDDKLYPKYNQTLIDAAITSDFVGGLRFLEAQGLVFEFPTWNALRESVEKGKISIVGYLLDIPWIKLHLKFPFDKTLIAIAASKCDMKMLNILLNSKAKDFINYTCSTKGYAALHHCLEAGPKNADSFECVQSLVENGADVNLAETKDKRRTPLLMAVKYNLLDIVLFLIDAGADVMVLDSIKNTALHYLAERWTNFDASRIKTCIERLVNGGLNVNTVNRSRETALFMAIGNWKHDVARVLIKHGAELNLKQGENSWTALKQVFLMRDPIGIKILMDAGCEIGDMKKDGLAYLMKAVKNGWADVVQGLIERGVDVHARDEKGYTALYYCHDEMGRNLGQILPLLESVGFNILEDDSGEAFLNLAISRLDLDAIDFLVKRKVNVSQISTCGESMLHRLAWKKSERDDLQRLFEYGIDVDQKETKEGSTALRNAATRGNVRFVKSLINNGCNINIADNYGITAVIKTAIEMKKITLKLLLKSGANANLLNNNGQPAVNYLDMSKPDDYKDCLRWILHFGGGNSVQFPDRTGLTLLERLVHRPFIEPIWYLITANCNFQPSVNRAPPKKLDETFLPIAKALYESGGTSREIAKLLGQKTKQEFQEYVTSKFSLKSVCRRSIRIHLGLGITEKVQRLHIPSSIKDYLLMKSIIPVEYSNLAEGVELDEDEEPKYFFTPSAEFLKYM</sequence>
<dbReference type="InterPro" id="IPR002110">
    <property type="entry name" value="Ankyrin_rpt"/>
</dbReference>
<protein>
    <recommendedName>
        <fullName evidence="4">SOCS box domain-containing protein</fullName>
    </recommendedName>
</protein>
<dbReference type="EMBL" id="JAZGQO010000006">
    <property type="protein sequence ID" value="KAK6183996.1"/>
    <property type="molecule type" value="Genomic_DNA"/>
</dbReference>
<keyword evidence="2 3" id="KW-0040">ANK repeat</keyword>
<dbReference type="CDD" id="cd03587">
    <property type="entry name" value="SOCS"/>
    <property type="match status" value="1"/>
</dbReference>
<keyword evidence="1" id="KW-0677">Repeat</keyword>
<evidence type="ECO:0000313" key="6">
    <source>
        <dbReference type="Proteomes" id="UP001347796"/>
    </source>
</evidence>
<dbReference type="InterPro" id="IPR001496">
    <property type="entry name" value="SOCS_box"/>
</dbReference>
<feature type="repeat" description="ANK" evidence="3">
    <location>
        <begin position="486"/>
        <end position="518"/>
    </location>
</feature>
<gene>
    <name evidence="5" type="ORF">SNE40_006549</name>
</gene>
<dbReference type="InterPro" id="IPR036770">
    <property type="entry name" value="Ankyrin_rpt-contain_sf"/>
</dbReference>
<dbReference type="GO" id="GO:0035556">
    <property type="term" value="P:intracellular signal transduction"/>
    <property type="evidence" value="ECO:0007669"/>
    <property type="project" value="InterPro"/>
</dbReference>
<feature type="repeat" description="ANK" evidence="3">
    <location>
        <begin position="350"/>
        <end position="382"/>
    </location>
</feature>
<evidence type="ECO:0000313" key="5">
    <source>
        <dbReference type="EMBL" id="KAK6183996.1"/>
    </source>
</evidence>
<evidence type="ECO:0000256" key="3">
    <source>
        <dbReference type="PROSITE-ProRule" id="PRU00023"/>
    </source>
</evidence>
<dbReference type="Gene3D" id="1.10.750.20">
    <property type="entry name" value="SOCS box"/>
    <property type="match status" value="1"/>
</dbReference>
<dbReference type="PROSITE" id="PS50088">
    <property type="entry name" value="ANK_REPEAT"/>
    <property type="match status" value="5"/>
</dbReference>
<reference evidence="5 6" key="1">
    <citation type="submission" date="2024-01" db="EMBL/GenBank/DDBJ databases">
        <title>The genome of the rayed Mediterranean limpet Patella caerulea (Linnaeus, 1758).</title>
        <authorList>
            <person name="Anh-Thu Weber A."/>
            <person name="Halstead-Nussloch G."/>
        </authorList>
    </citation>
    <scope>NUCLEOTIDE SEQUENCE [LARGE SCALE GENOMIC DNA]</scope>
    <source>
        <strain evidence="5">AATW-2023a</strain>
        <tissue evidence="5">Whole specimen</tissue>
    </source>
</reference>
<feature type="repeat" description="ANK" evidence="3">
    <location>
        <begin position="210"/>
        <end position="242"/>
    </location>
</feature>
<organism evidence="5 6">
    <name type="scientific">Patella caerulea</name>
    <name type="common">Rayed Mediterranean limpet</name>
    <dbReference type="NCBI Taxonomy" id="87958"/>
    <lineage>
        <taxon>Eukaryota</taxon>
        <taxon>Metazoa</taxon>
        <taxon>Spiralia</taxon>
        <taxon>Lophotrochozoa</taxon>
        <taxon>Mollusca</taxon>
        <taxon>Gastropoda</taxon>
        <taxon>Patellogastropoda</taxon>
        <taxon>Patelloidea</taxon>
        <taxon>Patellidae</taxon>
        <taxon>Patella</taxon>
    </lineage>
</organism>
<evidence type="ECO:0000259" key="4">
    <source>
        <dbReference type="PROSITE" id="PS50225"/>
    </source>
</evidence>
<evidence type="ECO:0000256" key="1">
    <source>
        <dbReference type="ARBA" id="ARBA00022737"/>
    </source>
</evidence>
<dbReference type="PROSITE" id="PS50297">
    <property type="entry name" value="ANK_REP_REGION"/>
    <property type="match status" value="3"/>
</dbReference>
<feature type="domain" description="SOCS box" evidence="4">
    <location>
        <begin position="671"/>
        <end position="705"/>
    </location>
</feature>
<dbReference type="SMART" id="SM00248">
    <property type="entry name" value="ANK"/>
    <property type="match status" value="10"/>
</dbReference>